<evidence type="ECO:0000313" key="6">
    <source>
        <dbReference type="Proteomes" id="UP001528411"/>
    </source>
</evidence>
<organism evidence="5 6">
    <name type="scientific">Psychrosphaera algicola</name>
    <dbReference type="NCBI Taxonomy" id="3023714"/>
    <lineage>
        <taxon>Bacteria</taxon>
        <taxon>Pseudomonadati</taxon>
        <taxon>Pseudomonadota</taxon>
        <taxon>Gammaproteobacteria</taxon>
        <taxon>Alteromonadales</taxon>
        <taxon>Pseudoalteromonadaceae</taxon>
        <taxon>Psychrosphaera</taxon>
    </lineage>
</organism>
<keyword evidence="2 5" id="KW-0378">Hydrolase</keyword>
<dbReference type="GO" id="GO:0016787">
    <property type="term" value="F:hydrolase activity"/>
    <property type="evidence" value="ECO:0007669"/>
    <property type="project" value="UniProtKB-KW"/>
</dbReference>
<dbReference type="Pfam" id="PF20434">
    <property type="entry name" value="BD-FAE"/>
    <property type="match status" value="1"/>
</dbReference>
<sequence length="305" mass="33197">MFFATLVLFSLVASPIAIATVAKDSIKVGNVWVNTKAKPSEIINYKIIGARELKLHIFHGVSSNDNEHKPALIMFHGGGWNSGNPTSLYDQTDYFSKIGITTISVEYRTWKKDQTPPNVSLMDAKSAYRWVLTNAKTLNIDPAKIAAGGVSAGGHLAASLATIKGFNAIGERPLPIQPVALVLFNPVVDTSSQGHGYNRVKEFWRAISPIHNVAQGHPPTLTLLGSNDRVLSVATANKYRDNIVSVGSYAVNHIYPDKAHGFFTRTRSELLFVDTLLKAHDFLFKTGIAAAPSPAVRPTRPNINN</sequence>
<dbReference type="Gene3D" id="3.40.50.1820">
    <property type="entry name" value="alpha/beta hydrolase"/>
    <property type="match status" value="1"/>
</dbReference>
<keyword evidence="6" id="KW-1185">Reference proteome</keyword>
<evidence type="ECO:0000256" key="3">
    <source>
        <dbReference type="SAM" id="SignalP"/>
    </source>
</evidence>
<gene>
    <name evidence="5" type="ORF">PN838_07030</name>
</gene>
<comment type="caution">
    <text evidence="5">The sequence shown here is derived from an EMBL/GenBank/DDBJ whole genome shotgun (WGS) entry which is preliminary data.</text>
</comment>
<feature type="chain" id="PRO_5046901795" evidence="3">
    <location>
        <begin position="20"/>
        <end position="305"/>
    </location>
</feature>
<dbReference type="PANTHER" id="PTHR48081:SF30">
    <property type="entry name" value="ACETYL-HYDROLASE LIPR-RELATED"/>
    <property type="match status" value="1"/>
</dbReference>
<evidence type="ECO:0000256" key="1">
    <source>
        <dbReference type="ARBA" id="ARBA00010515"/>
    </source>
</evidence>
<dbReference type="RefSeq" id="WP_272180151.1">
    <property type="nucleotide sequence ID" value="NZ_JAQOMS010000002.1"/>
</dbReference>
<accession>A0ABT5FAJ6</accession>
<protein>
    <submittedName>
        <fullName evidence="5">Alpha/beta hydrolase</fullName>
    </submittedName>
</protein>
<dbReference type="InterPro" id="IPR029058">
    <property type="entry name" value="AB_hydrolase_fold"/>
</dbReference>
<keyword evidence="3" id="KW-0732">Signal</keyword>
<proteinExistence type="inferred from homology"/>
<evidence type="ECO:0000256" key="2">
    <source>
        <dbReference type="ARBA" id="ARBA00022801"/>
    </source>
</evidence>
<evidence type="ECO:0000259" key="4">
    <source>
        <dbReference type="Pfam" id="PF20434"/>
    </source>
</evidence>
<dbReference type="EMBL" id="JAQOMS010000002">
    <property type="protein sequence ID" value="MDC2888554.1"/>
    <property type="molecule type" value="Genomic_DNA"/>
</dbReference>
<feature type="domain" description="BD-FAE-like" evidence="4">
    <location>
        <begin position="64"/>
        <end position="165"/>
    </location>
</feature>
<dbReference type="InterPro" id="IPR049492">
    <property type="entry name" value="BD-FAE-like_dom"/>
</dbReference>
<name>A0ABT5FAJ6_9GAMM</name>
<evidence type="ECO:0000313" key="5">
    <source>
        <dbReference type="EMBL" id="MDC2888554.1"/>
    </source>
</evidence>
<dbReference type="PANTHER" id="PTHR48081">
    <property type="entry name" value="AB HYDROLASE SUPERFAMILY PROTEIN C4A8.06C"/>
    <property type="match status" value="1"/>
</dbReference>
<comment type="similarity">
    <text evidence="1">Belongs to the 'GDXG' lipolytic enzyme family.</text>
</comment>
<dbReference type="Proteomes" id="UP001528411">
    <property type="component" value="Unassembled WGS sequence"/>
</dbReference>
<dbReference type="InterPro" id="IPR050300">
    <property type="entry name" value="GDXG_lipolytic_enzyme"/>
</dbReference>
<dbReference type="SUPFAM" id="SSF53474">
    <property type="entry name" value="alpha/beta-Hydrolases"/>
    <property type="match status" value="1"/>
</dbReference>
<feature type="signal peptide" evidence="3">
    <location>
        <begin position="1"/>
        <end position="19"/>
    </location>
</feature>
<reference evidence="5 6" key="1">
    <citation type="submission" date="2023-01" db="EMBL/GenBank/DDBJ databases">
        <title>Psychrosphaera sp. nov., isolated from marine algae.</title>
        <authorList>
            <person name="Bayburt H."/>
            <person name="Choi B.J."/>
            <person name="Kim J.M."/>
            <person name="Choi D.G."/>
            <person name="Jeon C.O."/>
        </authorList>
    </citation>
    <scope>NUCLEOTIDE SEQUENCE [LARGE SCALE GENOMIC DNA]</scope>
    <source>
        <strain evidence="5 6">G1-22</strain>
    </source>
</reference>